<evidence type="ECO:0000256" key="1">
    <source>
        <dbReference type="ARBA" id="ARBA00022679"/>
    </source>
</evidence>
<dbReference type="Pfam" id="PF13649">
    <property type="entry name" value="Methyltransf_25"/>
    <property type="match status" value="1"/>
</dbReference>
<keyword evidence="4" id="KW-1185">Reference proteome</keyword>
<proteinExistence type="predicted"/>
<evidence type="ECO:0000313" key="3">
    <source>
        <dbReference type="EMBL" id="PJJ75973.1"/>
    </source>
</evidence>
<dbReference type="GO" id="GO:0032259">
    <property type="term" value="P:methylation"/>
    <property type="evidence" value="ECO:0007669"/>
    <property type="project" value="UniProtKB-KW"/>
</dbReference>
<dbReference type="OrthoDB" id="9804312at2"/>
<name>A0A2M9CVQ0_9BACT</name>
<dbReference type="Proteomes" id="UP000230000">
    <property type="component" value="Unassembled WGS sequence"/>
</dbReference>
<feature type="domain" description="Methyltransferase" evidence="2">
    <location>
        <begin position="43"/>
        <end position="130"/>
    </location>
</feature>
<comment type="caution">
    <text evidence="3">The sequence shown here is derived from an EMBL/GenBank/DDBJ whole genome shotgun (WGS) entry which is preliminary data.</text>
</comment>
<evidence type="ECO:0000313" key="4">
    <source>
        <dbReference type="Proteomes" id="UP000230000"/>
    </source>
</evidence>
<dbReference type="PANTHER" id="PTHR43861">
    <property type="entry name" value="TRANS-ACONITATE 2-METHYLTRANSFERASE-RELATED"/>
    <property type="match status" value="1"/>
</dbReference>
<dbReference type="InterPro" id="IPR029063">
    <property type="entry name" value="SAM-dependent_MTases_sf"/>
</dbReference>
<dbReference type="PANTHER" id="PTHR43861:SF3">
    <property type="entry name" value="PUTATIVE (AFU_ORTHOLOGUE AFUA_2G14390)-RELATED"/>
    <property type="match status" value="1"/>
</dbReference>
<reference evidence="3 4" key="1">
    <citation type="submission" date="2017-11" db="EMBL/GenBank/DDBJ databases">
        <title>Genomic Encyclopedia of Archaeal and Bacterial Type Strains, Phase II (KMG-II): From Individual Species to Whole Genera.</title>
        <authorList>
            <person name="Goeker M."/>
        </authorList>
    </citation>
    <scope>NUCLEOTIDE SEQUENCE [LARGE SCALE GENOMIC DNA]</scope>
    <source>
        <strain evidence="3 4">DSM 27268</strain>
    </source>
</reference>
<keyword evidence="1 3" id="KW-0808">Transferase</keyword>
<accession>A0A2M9CVQ0</accession>
<protein>
    <submittedName>
        <fullName evidence="3">Methyltransferase family protein</fullName>
    </submittedName>
</protein>
<gene>
    <name evidence="3" type="ORF">BXY57_1567</name>
</gene>
<organism evidence="3 4">
    <name type="scientific">Thermoflavifilum aggregans</name>
    <dbReference type="NCBI Taxonomy" id="454188"/>
    <lineage>
        <taxon>Bacteria</taxon>
        <taxon>Pseudomonadati</taxon>
        <taxon>Bacteroidota</taxon>
        <taxon>Chitinophagia</taxon>
        <taxon>Chitinophagales</taxon>
        <taxon>Chitinophagaceae</taxon>
        <taxon>Thermoflavifilum</taxon>
    </lineage>
</organism>
<dbReference type="EMBL" id="PGFG01000001">
    <property type="protein sequence ID" value="PJJ75973.1"/>
    <property type="molecule type" value="Genomic_DNA"/>
</dbReference>
<sequence>MGLQQFWDERYSQPGYAYGTAPNVFFRQQIDKLTPGRLLMPAEGEGRNGVYAAQRGWQVDAFDISEKGREKALRLAQQAGVSMRYWVGDLDSLSFPESHYDAIGLIFAHFPASRRRVYHQRLVQLLKPGGRIILEGFSKAHLTYQQRNPAVGGPQDEKVLFSKRELTEDFQGLQLEFLGECEVTLQEGIYHVGQGKVIRLVALKPLP</sequence>
<dbReference type="SUPFAM" id="SSF53335">
    <property type="entry name" value="S-adenosyl-L-methionine-dependent methyltransferases"/>
    <property type="match status" value="1"/>
</dbReference>
<dbReference type="CDD" id="cd02440">
    <property type="entry name" value="AdoMet_MTases"/>
    <property type="match status" value="1"/>
</dbReference>
<dbReference type="InterPro" id="IPR041698">
    <property type="entry name" value="Methyltransf_25"/>
</dbReference>
<dbReference type="Gene3D" id="3.40.50.150">
    <property type="entry name" value="Vaccinia Virus protein VP39"/>
    <property type="match status" value="1"/>
</dbReference>
<keyword evidence="3" id="KW-0489">Methyltransferase</keyword>
<dbReference type="AlphaFoldDB" id="A0A2M9CVQ0"/>
<dbReference type="RefSeq" id="WP_100314514.1">
    <property type="nucleotide sequence ID" value="NZ_PGFG01000001.1"/>
</dbReference>
<evidence type="ECO:0000259" key="2">
    <source>
        <dbReference type="Pfam" id="PF13649"/>
    </source>
</evidence>
<dbReference type="GO" id="GO:0008168">
    <property type="term" value="F:methyltransferase activity"/>
    <property type="evidence" value="ECO:0007669"/>
    <property type="project" value="UniProtKB-KW"/>
</dbReference>